<dbReference type="RefSeq" id="WP_397557119.1">
    <property type="nucleotide sequence ID" value="NZ_JBIQWL010000005.1"/>
</dbReference>
<protein>
    <submittedName>
        <fullName evidence="6">LLM class F420-dependent oxidoreductase</fullName>
        <ecNumber evidence="6">1.-.-.-</ecNumber>
    </submittedName>
</protein>
<keyword evidence="1" id="KW-0285">Flavoprotein</keyword>
<evidence type="ECO:0000256" key="1">
    <source>
        <dbReference type="ARBA" id="ARBA00022630"/>
    </source>
</evidence>
<dbReference type="InterPro" id="IPR019952">
    <property type="entry name" value="F420_OxRdatse_Rv1855c_pred"/>
</dbReference>
<evidence type="ECO:0000256" key="3">
    <source>
        <dbReference type="ARBA" id="ARBA00023002"/>
    </source>
</evidence>
<evidence type="ECO:0000313" key="7">
    <source>
        <dbReference type="Proteomes" id="UP001610861"/>
    </source>
</evidence>
<dbReference type="PANTHER" id="PTHR42847">
    <property type="entry name" value="ALKANESULFONATE MONOOXYGENASE"/>
    <property type="match status" value="1"/>
</dbReference>
<keyword evidence="4" id="KW-0503">Monooxygenase</keyword>
<keyword evidence="7" id="KW-1185">Reference proteome</keyword>
<keyword evidence="3 6" id="KW-0560">Oxidoreductase</keyword>
<evidence type="ECO:0000259" key="5">
    <source>
        <dbReference type="Pfam" id="PF00296"/>
    </source>
</evidence>
<dbReference type="SUPFAM" id="SSF51679">
    <property type="entry name" value="Bacterial luciferase-like"/>
    <property type="match status" value="1"/>
</dbReference>
<keyword evidence="2" id="KW-0288">FMN</keyword>
<proteinExistence type="predicted"/>
<organism evidence="6 7">
    <name type="scientific">Microbacterium alkaliflavum</name>
    <dbReference type="NCBI Taxonomy" id="3248839"/>
    <lineage>
        <taxon>Bacteria</taxon>
        <taxon>Bacillati</taxon>
        <taxon>Actinomycetota</taxon>
        <taxon>Actinomycetes</taxon>
        <taxon>Micrococcales</taxon>
        <taxon>Microbacteriaceae</taxon>
        <taxon>Microbacterium</taxon>
    </lineage>
</organism>
<feature type="domain" description="Luciferase-like" evidence="5">
    <location>
        <begin position="1"/>
        <end position="236"/>
    </location>
</feature>
<gene>
    <name evidence="6" type="ORF">ACH3VR_14980</name>
</gene>
<dbReference type="GO" id="GO:0016491">
    <property type="term" value="F:oxidoreductase activity"/>
    <property type="evidence" value="ECO:0007669"/>
    <property type="project" value="UniProtKB-KW"/>
</dbReference>
<dbReference type="PANTHER" id="PTHR42847:SF8">
    <property type="entry name" value="CONSERVED PROTEIN"/>
    <property type="match status" value="1"/>
</dbReference>
<reference evidence="6 7" key="1">
    <citation type="submission" date="2024-09" db="EMBL/GenBank/DDBJ databases">
        <authorList>
            <person name="Pan X."/>
        </authorList>
    </citation>
    <scope>NUCLEOTIDE SEQUENCE [LARGE SCALE GENOMIC DNA]</scope>
    <source>
        <strain evidence="6 7">B2969</strain>
    </source>
</reference>
<dbReference type="EMBL" id="JBIQWL010000005">
    <property type="protein sequence ID" value="MFH8251669.1"/>
    <property type="molecule type" value="Genomic_DNA"/>
</dbReference>
<dbReference type="Gene3D" id="3.20.20.30">
    <property type="entry name" value="Luciferase-like domain"/>
    <property type="match status" value="1"/>
</dbReference>
<dbReference type="InterPro" id="IPR050172">
    <property type="entry name" value="SsuD_RutA_monooxygenase"/>
</dbReference>
<comment type="caution">
    <text evidence="6">The sequence shown here is derived from an EMBL/GenBank/DDBJ whole genome shotgun (WGS) entry which is preliminary data.</text>
</comment>
<dbReference type="NCBIfam" id="TIGR03560">
    <property type="entry name" value="F420_Rv1855c"/>
    <property type="match status" value="1"/>
</dbReference>
<dbReference type="EC" id="1.-.-.-" evidence="6"/>
<evidence type="ECO:0000256" key="4">
    <source>
        <dbReference type="ARBA" id="ARBA00023033"/>
    </source>
</evidence>
<dbReference type="InterPro" id="IPR036661">
    <property type="entry name" value="Luciferase-like_sf"/>
</dbReference>
<sequence length="296" mass="32831">MRFGVHFMDFNLPGEPVSIAPTIAATARALEDAGGSWFTAMDHYFQMERFRTARDPMLEGYTLLGFAAAHTTRVRLGTLVTGVTYRHPGLLSKIVTTLDVLSSGRAMLGLGAAWYEREHLALGVAYPPLRERFERLEETLQIALQMWDPEAEGPYEGRHYQLAETISHPVPVARPRPPIMIGGNGEHKTLRLVAQYADISNLTVNDPEEVEHKLAVLRAHCDRLGRDYASIEKTVQGGALDPLGDPDAFLSRMERLAALGVEHVQLRNVTPDPVAFVSEFGKRIAGRLADIRPADR</sequence>
<evidence type="ECO:0000313" key="6">
    <source>
        <dbReference type="EMBL" id="MFH8251669.1"/>
    </source>
</evidence>
<accession>A0ABW7QE25</accession>
<dbReference type="Pfam" id="PF00296">
    <property type="entry name" value="Bac_luciferase"/>
    <property type="match status" value="1"/>
</dbReference>
<name>A0ABW7QE25_9MICO</name>
<evidence type="ECO:0000256" key="2">
    <source>
        <dbReference type="ARBA" id="ARBA00022643"/>
    </source>
</evidence>
<dbReference type="Proteomes" id="UP001610861">
    <property type="component" value="Unassembled WGS sequence"/>
</dbReference>
<dbReference type="InterPro" id="IPR011251">
    <property type="entry name" value="Luciferase-like_dom"/>
</dbReference>